<sequence length="177" mass="20361">MRHEAVMIAQTNLSTIQGEGVSSVLDIFLSPSRTRVFRCQSDARLVDRCPIEEMPGANGALVWPLKKMRMSRPLEYRGPETRWNIGEHALPFFNHLKETTTSFRSFQFGHNRTGAMSRISHPKPIRRWWRVGHTQSSTRTRKVRYGPRPSDTPGILHPRRSCLWSTTYCGHTSGRCL</sequence>
<dbReference type="EMBL" id="ML208474">
    <property type="protein sequence ID" value="TFK64435.1"/>
    <property type="molecule type" value="Genomic_DNA"/>
</dbReference>
<reference evidence="1 2" key="1">
    <citation type="journal article" date="2019" name="Nat. Ecol. Evol.">
        <title>Megaphylogeny resolves global patterns of mushroom evolution.</title>
        <authorList>
            <person name="Varga T."/>
            <person name="Krizsan K."/>
            <person name="Foldi C."/>
            <person name="Dima B."/>
            <person name="Sanchez-Garcia M."/>
            <person name="Sanchez-Ramirez S."/>
            <person name="Szollosi G.J."/>
            <person name="Szarkandi J.G."/>
            <person name="Papp V."/>
            <person name="Albert L."/>
            <person name="Andreopoulos W."/>
            <person name="Angelini C."/>
            <person name="Antonin V."/>
            <person name="Barry K.W."/>
            <person name="Bougher N.L."/>
            <person name="Buchanan P."/>
            <person name="Buyck B."/>
            <person name="Bense V."/>
            <person name="Catcheside P."/>
            <person name="Chovatia M."/>
            <person name="Cooper J."/>
            <person name="Damon W."/>
            <person name="Desjardin D."/>
            <person name="Finy P."/>
            <person name="Geml J."/>
            <person name="Haridas S."/>
            <person name="Hughes K."/>
            <person name="Justo A."/>
            <person name="Karasinski D."/>
            <person name="Kautmanova I."/>
            <person name="Kiss B."/>
            <person name="Kocsube S."/>
            <person name="Kotiranta H."/>
            <person name="LaButti K.M."/>
            <person name="Lechner B.E."/>
            <person name="Liimatainen K."/>
            <person name="Lipzen A."/>
            <person name="Lukacs Z."/>
            <person name="Mihaltcheva S."/>
            <person name="Morgado L.N."/>
            <person name="Niskanen T."/>
            <person name="Noordeloos M.E."/>
            <person name="Ohm R.A."/>
            <person name="Ortiz-Santana B."/>
            <person name="Ovrebo C."/>
            <person name="Racz N."/>
            <person name="Riley R."/>
            <person name="Savchenko A."/>
            <person name="Shiryaev A."/>
            <person name="Soop K."/>
            <person name="Spirin V."/>
            <person name="Szebenyi C."/>
            <person name="Tomsovsky M."/>
            <person name="Tulloss R.E."/>
            <person name="Uehling J."/>
            <person name="Grigoriev I.V."/>
            <person name="Vagvolgyi C."/>
            <person name="Papp T."/>
            <person name="Martin F.M."/>
            <person name="Miettinen O."/>
            <person name="Hibbett D.S."/>
            <person name="Nagy L.G."/>
        </authorList>
    </citation>
    <scope>NUCLEOTIDE SEQUENCE [LARGE SCALE GENOMIC DNA]</scope>
    <source>
        <strain evidence="1 2">NL-1719</strain>
    </source>
</reference>
<name>A0ACD3AFB8_9AGAR</name>
<proteinExistence type="predicted"/>
<protein>
    <submittedName>
        <fullName evidence="1">Uncharacterized protein</fullName>
    </submittedName>
</protein>
<organism evidence="1 2">
    <name type="scientific">Pluteus cervinus</name>
    <dbReference type="NCBI Taxonomy" id="181527"/>
    <lineage>
        <taxon>Eukaryota</taxon>
        <taxon>Fungi</taxon>
        <taxon>Dikarya</taxon>
        <taxon>Basidiomycota</taxon>
        <taxon>Agaricomycotina</taxon>
        <taxon>Agaricomycetes</taxon>
        <taxon>Agaricomycetidae</taxon>
        <taxon>Agaricales</taxon>
        <taxon>Pluteineae</taxon>
        <taxon>Pluteaceae</taxon>
        <taxon>Pluteus</taxon>
    </lineage>
</organism>
<accession>A0ACD3AFB8</accession>
<gene>
    <name evidence="1" type="ORF">BDN72DRAFT_264795</name>
</gene>
<evidence type="ECO:0000313" key="2">
    <source>
        <dbReference type="Proteomes" id="UP000308600"/>
    </source>
</evidence>
<keyword evidence="2" id="KW-1185">Reference proteome</keyword>
<evidence type="ECO:0000313" key="1">
    <source>
        <dbReference type="EMBL" id="TFK64435.1"/>
    </source>
</evidence>
<dbReference type="Proteomes" id="UP000308600">
    <property type="component" value="Unassembled WGS sequence"/>
</dbReference>